<keyword evidence="3" id="KW-1185">Reference proteome</keyword>
<comment type="caution">
    <text evidence="2">The sequence shown here is derived from an EMBL/GenBank/DDBJ whole genome shotgun (WGS) entry which is preliminary data.</text>
</comment>
<dbReference type="InParanoid" id="A0A409YB30"/>
<gene>
    <name evidence="2" type="ORF">CVT26_009079</name>
</gene>
<accession>A0A409YB30</accession>
<dbReference type="AlphaFoldDB" id="A0A409YB30"/>
<name>A0A409YB30_9AGAR</name>
<reference evidence="2 3" key="1">
    <citation type="journal article" date="2018" name="Evol. Lett.">
        <title>Horizontal gene cluster transfer increased hallucinogenic mushroom diversity.</title>
        <authorList>
            <person name="Reynolds H.T."/>
            <person name="Vijayakumar V."/>
            <person name="Gluck-Thaler E."/>
            <person name="Korotkin H.B."/>
            <person name="Matheny P.B."/>
            <person name="Slot J.C."/>
        </authorList>
    </citation>
    <scope>NUCLEOTIDE SEQUENCE [LARGE SCALE GENOMIC DNA]</scope>
    <source>
        <strain evidence="2 3">SRW20</strain>
    </source>
</reference>
<protein>
    <submittedName>
        <fullName evidence="2">Uncharacterized protein</fullName>
    </submittedName>
</protein>
<evidence type="ECO:0000313" key="2">
    <source>
        <dbReference type="EMBL" id="PPR00212.1"/>
    </source>
</evidence>
<dbReference type="Proteomes" id="UP000284706">
    <property type="component" value="Unassembled WGS sequence"/>
</dbReference>
<feature type="compositionally biased region" description="Basic and acidic residues" evidence="1">
    <location>
        <begin position="36"/>
        <end position="45"/>
    </location>
</feature>
<organism evidence="2 3">
    <name type="scientific">Gymnopilus dilepis</name>
    <dbReference type="NCBI Taxonomy" id="231916"/>
    <lineage>
        <taxon>Eukaryota</taxon>
        <taxon>Fungi</taxon>
        <taxon>Dikarya</taxon>
        <taxon>Basidiomycota</taxon>
        <taxon>Agaricomycotina</taxon>
        <taxon>Agaricomycetes</taxon>
        <taxon>Agaricomycetidae</taxon>
        <taxon>Agaricales</taxon>
        <taxon>Agaricineae</taxon>
        <taxon>Hymenogastraceae</taxon>
        <taxon>Gymnopilus</taxon>
    </lineage>
</organism>
<evidence type="ECO:0000256" key="1">
    <source>
        <dbReference type="SAM" id="MobiDB-lite"/>
    </source>
</evidence>
<sequence>MPADRFMSTKAARKSGPVVDNKAPIKPAVAKKRKGKTDPQDHHEFANSSTRSTSRRDRRVPRAKFAGFNFLPTYEDFVKYADRIRPLREPEVKDDFPENRVRYLERKFLNLHLCDKS</sequence>
<feature type="region of interest" description="Disordered" evidence="1">
    <location>
        <begin position="1"/>
        <end position="59"/>
    </location>
</feature>
<evidence type="ECO:0000313" key="3">
    <source>
        <dbReference type="Proteomes" id="UP000284706"/>
    </source>
</evidence>
<proteinExistence type="predicted"/>
<dbReference type="EMBL" id="NHYE01001020">
    <property type="protein sequence ID" value="PPR00212.1"/>
    <property type="molecule type" value="Genomic_DNA"/>
</dbReference>